<feature type="region of interest" description="Disordered" evidence="21">
    <location>
        <begin position="1"/>
        <end position="75"/>
    </location>
</feature>
<dbReference type="InterPro" id="IPR002048">
    <property type="entry name" value="EF_hand_dom"/>
</dbReference>
<dbReference type="InterPro" id="IPR017441">
    <property type="entry name" value="Protein_kinase_ATP_BS"/>
</dbReference>
<feature type="binding site" evidence="20">
    <location>
        <position position="122"/>
    </location>
    <ligand>
        <name>ATP</name>
        <dbReference type="ChEBI" id="CHEBI:30616"/>
    </ligand>
</feature>
<dbReference type="PROSITE" id="PS00018">
    <property type="entry name" value="EF_HAND_1"/>
    <property type="match status" value="4"/>
</dbReference>
<dbReference type="Pfam" id="PF00069">
    <property type="entry name" value="Pkinase"/>
    <property type="match status" value="1"/>
</dbReference>
<dbReference type="Pfam" id="PF13499">
    <property type="entry name" value="EF-hand_7"/>
    <property type="match status" value="2"/>
</dbReference>
<protein>
    <recommendedName>
        <fullName evidence="3">non-specific serine/threonine protein kinase</fullName>
        <ecNumber evidence="3">2.7.11.1</ecNumber>
    </recommendedName>
</protein>
<feature type="domain" description="EF-hand" evidence="23">
    <location>
        <begin position="396"/>
        <end position="431"/>
    </location>
</feature>
<dbReference type="GO" id="GO:0005509">
    <property type="term" value="F:calcium ion binding"/>
    <property type="evidence" value="ECO:0007669"/>
    <property type="project" value="InterPro"/>
</dbReference>
<keyword evidence="9" id="KW-0479">Metal-binding</keyword>
<organism evidence="24 25">
    <name type="scientific">Momordica charantia</name>
    <name type="common">Bitter gourd</name>
    <name type="synonym">Balsam pear</name>
    <dbReference type="NCBI Taxonomy" id="3673"/>
    <lineage>
        <taxon>Eukaryota</taxon>
        <taxon>Viridiplantae</taxon>
        <taxon>Streptophyta</taxon>
        <taxon>Embryophyta</taxon>
        <taxon>Tracheophyta</taxon>
        <taxon>Spermatophyta</taxon>
        <taxon>Magnoliopsida</taxon>
        <taxon>eudicotyledons</taxon>
        <taxon>Gunneridae</taxon>
        <taxon>Pentapetalae</taxon>
        <taxon>rosids</taxon>
        <taxon>fabids</taxon>
        <taxon>Cucurbitales</taxon>
        <taxon>Cucurbitaceae</taxon>
        <taxon>Momordiceae</taxon>
        <taxon>Momordica</taxon>
    </lineage>
</organism>
<dbReference type="GeneID" id="111005420"/>
<dbReference type="KEGG" id="mcha:111005420"/>
<dbReference type="PROSITE" id="PS50011">
    <property type="entry name" value="PROTEIN_KINASE_DOM"/>
    <property type="match status" value="1"/>
</dbReference>
<dbReference type="OrthoDB" id="40902at2759"/>
<dbReference type="Gene3D" id="1.10.510.10">
    <property type="entry name" value="Transferase(Phosphotransferase) domain 1"/>
    <property type="match status" value="1"/>
</dbReference>
<keyword evidence="4" id="KW-1003">Cell membrane</keyword>
<evidence type="ECO:0000256" key="16">
    <source>
        <dbReference type="ARBA" id="ARBA00023139"/>
    </source>
</evidence>
<dbReference type="InterPro" id="IPR011992">
    <property type="entry name" value="EF-hand-dom_pair"/>
</dbReference>
<dbReference type="PANTHER" id="PTHR24349">
    <property type="entry name" value="SERINE/THREONINE-PROTEIN KINASE"/>
    <property type="match status" value="1"/>
</dbReference>
<feature type="domain" description="EF-hand" evidence="23">
    <location>
        <begin position="433"/>
        <end position="468"/>
    </location>
</feature>
<evidence type="ECO:0000256" key="5">
    <source>
        <dbReference type="ARBA" id="ARBA00022527"/>
    </source>
</evidence>
<keyword evidence="17" id="KW-0449">Lipoprotein</keyword>
<evidence type="ECO:0000256" key="18">
    <source>
        <dbReference type="ARBA" id="ARBA00047899"/>
    </source>
</evidence>
<dbReference type="PROSITE" id="PS00107">
    <property type="entry name" value="PROTEIN_KINASE_ATP"/>
    <property type="match status" value="1"/>
</dbReference>
<comment type="catalytic activity">
    <reaction evidence="19">
        <text>L-seryl-[protein] + ATP = O-phospho-L-seryl-[protein] + ADP + H(+)</text>
        <dbReference type="Rhea" id="RHEA:17989"/>
        <dbReference type="Rhea" id="RHEA-COMP:9863"/>
        <dbReference type="Rhea" id="RHEA-COMP:11604"/>
        <dbReference type="ChEBI" id="CHEBI:15378"/>
        <dbReference type="ChEBI" id="CHEBI:29999"/>
        <dbReference type="ChEBI" id="CHEBI:30616"/>
        <dbReference type="ChEBI" id="CHEBI:83421"/>
        <dbReference type="ChEBI" id="CHEBI:456216"/>
        <dbReference type="EC" id="2.7.11.1"/>
    </reaction>
</comment>
<evidence type="ECO:0000313" key="24">
    <source>
        <dbReference type="Proteomes" id="UP000504603"/>
    </source>
</evidence>
<dbReference type="PROSITE" id="PS50222">
    <property type="entry name" value="EF_HAND_2"/>
    <property type="match status" value="4"/>
</dbReference>
<evidence type="ECO:0000256" key="14">
    <source>
        <dbReference type="ARBA" id="ARBA00022840"/>
    </source>
</evidence>
<dbReference type="EC" id="2.7.11.1" evidence="3"/>
<dbReference type="AlphaFoldDB" id="A0A6J1BSW6"/>
<evidence type="ECO:0000256" key="9">
    <source>
        <dbReference type="ARBA" id="ARBA00022723"/>
    </source>
</evidence>
<keyword evidence="14 20" id="KW-0067">ATP-binding</keyword>
<dbReference type="InterPro" id="IPR008271">
    <property type="entry name" value="Ser/Thr_kinase_AS"/>
</dbReference>
<dbReference type="GO" id="GO:0005886">
    <property type="term" value="C:plasma membrane"/>
    <property type="evidence" value="ECO:0007669"/>
    <property type="project" value="UniProtKB-SubCell"/>
</dbReference>
<gene>
    <name evidence="25" type="primary">LOC111005420</name>
</gene>
<keyword evidence="6" id="KW-0597">Phosphoprotein</keyword>
<evidence type="ECO:0000259" key="22">
    <source>
        <dbReference type="PROSITE" id="PS50011"/>
    </source>
</evidence>
<accession>A0A6J1BSW6</accession>
<name>A0A6J1BSW6_MOMCH</name>
<evidence type="ECO:0000256" key="10">
    <source>
        <dbReference type="ARBA" id="ARBA00022737"/>
    </source>
</evidence>
<comment type="similarity">
    <text evidence="2">Belongs to the protein kinase superfamily. CAMK Ser/Thr protein kinase family. CaMK subfamily.</text>
</comment>
<dbReference type="FunFam" id="1.10.510.10:FF:000225">
    <property type="entry name" value="calcium-dependent protein kinase 28-like"/>
    <property type="match status" value="1"/>
</dbReference>
<dbReference type="SMART" id="SM00054">
    <property type="entry name" value="EFh"/>
    <property type="match status" value="4"/>
</dbReference>
<evidence type="ECO:0000256" key="4">
    <source>
        <dbReference type="ARBA" id="ARBA00022475"/>
    </source>
</evidence>
<evidence type="ECO:0000259" key="23">
    <source>
        <dbReference type="PROSITE" id="PS50222"/>
    </source>
</evidence>
<evidence type="ECO:0000256" key="2">
    <source>
        <dbReference type="ARBA" id="ARBA00005354"/>
    </source>
</evidence>
<dbReference type="SUPFAM" id="SSF56112">
    <property type="entry name" value="Protein kinase-like (PK-like)"/>
    <property type="match status" value="1"/>
</dbReference>
<sequence>MGVCFSVSRVSGSNSNTNNAANRRGSTANEPSTADTKQDAERNQNQKRPSENTKRNSQQLKIKEKNGTRRQSGVIPCGKRTDFGYHKDFDERYTIGKLLGHGQFGYTYVAIDKENGDRVAVKRIEKNKMVLPIAVEDVKREVRILRELTGHENVVQFHNAFEDDSYVYIVMELCEGGELLDRILSKKDSRYTEKDAAVVVRQMLKVAAECHLHGLVHRDMKPENFLFKSAKEDSPLKATDFGLSDFIKPGKKFHDIVGSAYYVAPEVLKRKSGPESDVWSIGVITYILLCGRRPFWDKTEDGIFKEVLRNKPDFRRKPWPSISPSAKDFIKKLLVKDPRARLTAAQALSHRWVREGGDASEIPIDISVLNNMRKFVKYSRLKQFALRALASTLGEEELADLRDQFDAIDVDKNGSISLEEMRQALAKDLPWKLKDSRVLEILQAIDVNTDGLVDFTEFVAATLHVHQLEEHDSVKWHQRSQAAFEKFDIDKDGFITPDELRMHTGLKGSIDPLLEEADIDKDGKISLSEFRRLLRTASITSRPHI</sequence>
<keyword evidence="11 20" id="KW-0547">Nucleotide-binding</keyword>
<keyword evidence="7" id="KW-0808">Transferase</keyword>
<evidence type="ECO:0000256" key="21">
    <source>
        <dbReference type="SAM" id="MobiDB-lite"/>
    </source>
</evidence>
<evidence type="ECO:0000256" key="11">
    <source>
        <dbReference type="ARBA" id="ARBA00022741"/>
    </source>
</evidence>
<dbReference type="InterPro" id="IPR000719">
    <property type="entry name" value="Prot_kinase_dom"/>
</dbReference>
<evidence type="ECO:0000256" key="17">
    <source>
        <dbReference type="ARBA" id="ARBA00023288"/>
    </source>
</evidence>
<keyword evidence="5" id="KW-0723">Serine/threonine-protein kinase</keyword>
<comment type="catalytic activity">
    <reaction evidence="18">
        <text>L-threonyl-[protein] + ATP = O-phospho-L-threonyl-[protein] + ADP + H(+)</text>
        <dbReference type="Rhea" id="RHEA:46608"/>
        <dbReference type="Rhea" id="RHEA-COMP:11060"/>
        <dbReference type="Rhea" id="RHEA-COMP:11605"/>
        <dbReference type="ChEBI" id="CHEBI:15378"/>
        <dbReference type="ChEBI" id="CHEBI:30013"/>
        <dbReference type="ChEBI" id="CHEBI:30616"/>
        <dbReference type="ChEBI" id="CHEBI:61977"/>
        <dbReference type="ChEBI" id="CHEBI:456216"/>
        <dbReference type="EC" id="2.7.11.1"/>
    </reaction>
</comment>
<dbReference type="Gene3D" id="3.30.200.20">
    <property type="entry name" value="Phosphorylase Kinase, domain 1"/>
    <property type="match status" value="1"/>
</dbReference>
<dbReference type="Proteomes" id="UP000504603">
    <property type="component" value="Unplaced"/>
</dbReference>
<comment type="subcellular location">
    <subcellularLocation>
        <location evidence="1">Cell membrane</location>
        <topology evidence="1">Lipid-anchor</topology>
    </subcellularLocation>
</comment>
<dbReference type="CDD" id="cd05117">
    <property type="entry name" value="STKc_CAMK"/>
    <property type="match status" value="1"/>
</dbReference>
<evidence type="ECO:0000256" key="7">
    <source>
        <dbReference type="ARBA" id="ARBA00022679"/>
    </source>
</evidence>
<dbReference type="RefSeq" id="XP_022132595.1">
    <property type="nucleotide sequence ID" value="XM_022276903.1"/>
</dbReference>
<reference evidence="25" key="1">
    <citation type="submission" date="2025-08" db="UniProtKB">
        <authorList>
            <consortium name="RefSeq"/>
        </authorList>
    </citation>
    <scope>IDENTIFICATION</scope>
    <source>
        <strain evidence="25">OHB3-1</strain>
    </source>
</reference>
<evidence type="ECO:0000256" key="19">
    <source>
        <dbReference type="ARBA" id="ARBA00048679"/>
    </source>
</evidence>
<dbReference type="SUPFAM" id="SSF47473">
    <property type="entry name" value="EF-hand"/>
    <property type="match status" value="1"/>
</dbReference>
<keyword evidence="12" id="KW-0418">Kinase</keyword>
<evidence type="ECO:0000256" key="3">
    <source>
        <dbReference type="ARBA" id="ARBA00012513"/>
    </source>
</evidence>
<dbReference type="FunFam" id="3.30.200.20:FF:000101">
    <property type="entry name" value="CDPK-related kinase 1"/>
    <property type="match status" value="1"/>
</dbReference>
<feature type="compositionally biased region" description="Low complexity" evidence="21">
    <location>
        <begin position="11"/>
        <end position="29"/>
    </location>
</feature>
<keyword evidence="8" id="KW-0519">Myristate</keyword>
<dbReference type="GO" id="GO:0005524">
    <property type="term" value="F:ATP binding"/>
    <property type="evidence" value="ECO:0007669"/>
    <property type="project" value="UniProtKB-UniRule"/>
</dbReference>
<keyword evidence="24" id="KW-1185">Reference proteome</keyword>
<feature type="domain" description="EF-hand" evidence="23">
    <location>
        <begin position="513"/>
        <end position="540"/>
    </location>
</feature>
<feature type="domain" description="EF-hand" evidence="23">
    <location>
        <begin position="475"/>
        <end position="510"/>
    </location>
</feature>
<keyword evidence="16" id="KW-0564">Palmitate</keyword>
<evidence type="ECO:0000256" key="20">
    <source>
        <dbReference type="PROSITE-ProRule" id="PRU10141"/>
    </source>
</evidence>
<keyword evidence="10" id="KW-0677">Repeat</keyword>
<dbReference type="InterPro" id="IPR050205">
    <property type="entry name" value="CDPK_Ser/Thr_kinases"/>
</dbReference>
<evidence type="ECO:0000256" key="6">
    <source>
        <dbReference type="ARBA" id="ARBA00022553"/>
    </source>
</evidence>
<evidence type="ECO:0000313" key="25">
    <source>
        <dbReference type="RefSeq" id="XP_022132595.1"/>
    </source>
</evidence>
<evidence type="ECO:0000256" key="8">
    <source>
        <dbReference type="ARBA" id="ARBA00022707"/>
    </source>
</evidence>
<keyword evidence="15" id="KW-0472">Membrane</keyword>
<dbReference type="Gene3D" id="1.10.238.10">
    <property type="entry name" value="EF-hand"/>
    <property type="match status" value="2"/>
</dbReference>
<evidence type="ECO:0000256" key="13">
    <source>
        <dbReference type="ARBA" id="ARBA00022837"/>
    </source>
</evidence>
<evidence type="ECO:0000256" key="12">
    <source>
        <dbReference type="ARBA" id="ARBA00022777"/>
    </source>
</evidence>
<feature type="compositionally biased region" description="Basic and acidic residues" evidence="21">
    <location>
        <begin position="36"/>
        <end position="54"/>
    </location>
</feature>
<feature type="domain" description="Protein kinase" evidence="22">
    <location>
        <begin position="93"/>
        <end position="353"/>
    </location>
</feature>
<dbReference type="InterPro" id="IPR018247">
    <property type="entry name" value="EF_Hand_1_Ca_BS"/>
</dbReference>
<proteinExistence type="inferred from homology"/>
<evidence type="ECO:0000256" key="15">
    <source>
        <dbReference type="ARBA" id="ARBA00023136"/>
    </source>
</evidence>
<dbReference type="GO" id="GO:0004674">
    <property type="term" value="F:protein serine/threonine kinase activity"/>
    <property type="evidence" value="ECO:0007669"/>
    <property type="project" value="UniProtKB-KW"/>
</dbReference>
<dbReference type="PROSITE" id="PS00108">
    <property type="entry name" value="PROTEIN_KINASE_ST"/>
    <property type="match status" value="1"/>
</dbReference>
<dbReference type="InterPro" id="IPR011009">
    <property type="entry name" value="Kinase-like_dom_sf"/>
</dbReference>
<evidence type="ECO:0000256" key="1">
    <source>
        <dbReference type="ARBA" id="ARBA00004193"/>
    </source>
</evidence>
<keyword evidence="13" id="KW-0106">Calcium</keyword>
<dbReference type="FunFam" id="1.10.238.10:FF:000158">
    <property type="entry name" value="Calcium-dependent protein kinase 28"/>
    <property type="match status" value="1"/>
</dbReference>
<dbReference type="SMART" id="SM00220">
    <property type="entry name" value="S_TKc"/>
    <property type="match status" value="1"/>
</dbReference>